<accession>L0KWI2</accession>
<gene>
    <name evidence="10" type="primary">gpmI</name>
    <name evidence="16" type="ordered locus">Metho_0146</name>
</gene>
<dbReference type="FunFam" id="3.40.1450.10:FF:000001">
    <property type="entry name" value="2,3-bisphosphoglycerate-independent phosphoglycerate mutase"/>
    <property type="match status" value="1"/>
</dbReference>
<evidence type="ECO:0000259" key="15">
    <source>
        <dbReference type="Pfam" id="PF06415"/>
    </source>
</evidence>
<dbReference type="PIRSF" id="PIRSF001492">
    <property type="entry name" value="IPGAM"/>
    <property type="match status" value="1"/>
</dbReference>
<dbReference type="SUPFAM" id="SSF53649">
    <property type="entry name" value="Alkaline phosphatase-like"/>
    <property type="match status" value="1"/>
</dbReference>
<comment type="function">
    <text evidence="10">Catalyzes the interconversion of 2-phosphoglycerate and 3-phosphoglycerate.</text>
</comment>
<dbReference type="Pfam" id="PF01676">
    <property type="entry name" value="Metalloenzyme"/>
    <property type="match status" value="1"/>
</dbReference>
<dbReference type="GO" id="GO:0006096">
    <property type="term" value="P:glycolytic process"/>
    <property type="evidence" value="ECO:0007669"/>
    <property type="project" value="UniProtKB-UniRule"/>
</dbReference>
<evidence type="ECO:0000256" key="13">
    <source>
        <dbReference type="PIRSR" id="PIRSR001492-3"/>
    </source>
</evidence>
<dbReference type="STRING" id="867904.Metho_0146"/>
<dbReference type="Pfam" id="PF06415">
    <property type="entry name" value="iPGM_N"/>
    <property type="match status" value="1"/>
</dbReference>
<dbReference type="InterPro" id="IPR006124">
    <property type="entry name" value="Metalloenzyme"/>
</dbReference>
<evidence type="ECO:0000256" key="2">
    <source>
        <dbReference type="ARBA" id="ARBA00004798"/>
    </source>
</evidence>
<comment type="catalytic activity">
    <reaction evidence="1 10">
        <text>(2R)-2-phosphoglycerate = (2R)-3-phosphoglycerate</text>
        <dbReference type="Rhea" id="RHEA:15901"/>
        <dbReference type="ChEBI" id="CHEBI:58272"/>
        <dbReference type="ChEBI" id="CHEBI:58289"/>
        <dbReference type="EC" id="5.4.2.12"/>
    </reaction>
</comment>
<evidence type="ECO:0000259" key="14">
    <source>
        <dbReference type="Pfam" id="PF01676"/>
    </source>
</evidence>
<comment type="cofactor">
    <cofactor evidence="10">
        <name>Mn(2+)</name>
        <dbReference type="ChEBI" id="CHEBI:29035"/>
    </cofactor>
    <text evidence="10">Binds 2 manganese ions per subunit.</text>
</comment>
<name>L0KWI2_METHD</name>
<feature type="active site" description="Phosphoserine intermediate" evidence="10 11">
    <location>
        <position position="64"/>
    </location>
</feature>
<dbReference type="GO" id="GO:0030145">
    <property type="term" value="F:manganese ion binding"/>
    <property type="evidence" value="ECO:0007669"/>
    <property type="project" value="UniProtKB-UniRule"/>
</dbReference>
<feature type="binding site" evidence="10 12">
    <location>
        <position position="187"/>
    </location>
    <ligand>
        <name>substrate</name>
    </ligand>
</feature>
<feature type="domain" description="Metalloenzyme" evidence="14">
    <location>
        <begin position="6"/>
        <end position="500"/>
    </location>
</feature>
<keyword evidence="6 10" id="KW-0324">Glycolysis</keyword>
<dbReference type="Proteomes" id="UP000010866">
    <property type="component" value="Chromosome"/>
</dbReference>
<feature type="binding site" evidence="10 12">
    <location>
        <position position="193"/>
    </location>
    <ligand>
        <name>substrate</name>
    </ligand>
</feature>
<protein>
    <recommendedName>
        <fullName evidence="9 10">2,3-bisphosphoglycerate-independent phosphoglycerate mutase</fullName>
        <shortName evidence="10">BPG-independent PGAM</shortName>
        <shortName evidence="10">Phosphoglyceromutase</shortName>
        <shortName evidence="10">iPGM</shortName>
        <ecNumber evidence="4 10">5.4.2.12</ecNumber>
    </recommendedName>
</protein>
<evidence type="ECO:0000256" key="3">
    <source>
        <dbReference type="ARBA" id="ARBA00008819"/>
    </source>
</evidence>
<reference evidence="17" key="1">
    <citation type="submission" date="2012-02" db="EMBL/GenBank/DDBJ databases">
        <title>Complete sequence of chromosome of Methanomethylovorans hollandica DSM 15978.</title>
        <authorList>
            <person name="Lucas S."/>
            <person name="Copeland A."/>
            <person name="Lapidus A."/>
            <person name="Glavina del Rio T."/>
            <person name="Dalin E."/>
            <person name="Tice H."/>
            <person name="Bruce D."/>
            <person name="Goodwin L."/>
            <person name="Pitluck S."/>
            <person name="Peters L."/>
            <person name="Mikhailova N."/>
            <person name="Held B."/>
            <person name="Kyrpides N."/>
            <person name="Mavromatis K."/>
            <person name="Ivanova N."/>
            <person name="Brettin T."/>
            <person name="Detter J.C."/>
            <person name="Han C."/>
            <person name="Larimer F."/>
            <person name="Land M."/>
            <person name="Hauser L."/>
            <person name="Markowitz V."/>
            <person name="Cheng J.-F."/>
            <person name="Hugenholtz P."/>
            <person name="Woyke T."/>
            <person name="Wu D."/>
            <person name="Spring S."/>
            <person name="Schroeder M."/>
            <person name="Brambilla E."/>
            <person name="Klenk H.-P."/>
            <person name="Eisen J.A."/>
        </authorList>
    </citation>
    <scope>NUCLEOTIDE SEQUENCE [LARGE SCALE GENOMIC DNA]</scope>
    <source>
        <strain evidence="17">DSM 15978 / NBRC 107637 / DMS1</strain>
    </source>
</reference>
<dbReference type="InterPro" id="IPR011258">
    <property type="entry name" value="BPG-indep_PGM_N"/>
</dbReference>
<evidence type="ECO:0000256" key="1">
    <source>
        <dbReference type="ARBA" id="ARBA00000370"/>
    </source>
</evidence>
<feature type="binding site" evidence="10 13">
    <location>
        <position position="445"/>
    </location>
    <ligand>
        <name>Mn(2+)</name>
        <dbReference type="ChEBI" id="CHEBI:29035"/>
        <label>2</label>
    </ligand>
</feature>
<feature type="binding site" evidence="10 13">
    <location>
        <position position="14"/>
    </location>
    <ligand>
        <name>Mn(2+)</name>
        <dbReference type="ChEBI" id="CHEBI:29035"/>
        <label>2</label>
    </ligand>
</feature>
<keyword evidence="7 10" id="KW-0464">Manganese</keyword>
<evidence type="ECO:0000256" key="12">
    <source>
        <dbReference type="PIRSR" id="PIRSR001492-2"/>
    </source>
</evidence>
<feature type="binding site" evidence="10 12">
    <location>
        <begin position="155"/>
        <end position="156"/>
    </location>
    <ligand>
        <name>substrate</name>
    </ligand>
</feature>
<evidence type="ECO:0000313" key="16">
    <source>
        <dbReference type="EMBL" id="AGB48433.1"/>
    </source>
</evidence>
<dbReference type="EC" id="5.4.2.12" evidence="4 10"/>
<dbReference type="InterPro" id="IPR036646">
    <property type="entry name" value="PGAM_B_sf"/>
</dbReference>
<dbReference type="GO" id="GO:0004619">
    <property type="term" value="F:phosphoglycerate mutase activity"/>
    <property type="evidence" value="ECO:0007669"/>
    <property type="project" value="UniProtKB-UniRule"/>
</dbReference>
<feature type="domain" description="BPG-independent PGAM N-terminal" evidence="15">
    <location>
        <begin position="84"/>
        <end position="300"/>
    </location>
</feature>
<feature type="binding site" evidence="10 12">
    <location>
        <position position="125"/>
    </location>
    <ligand>
        <name>substrate</name>
    </ligand>
</feature>
<keyword evidence="17" id="KW-1185">Reference proteome</keyword>
<dbReference type="EMBL" id="CP003362">
    <property type="protein sequence ID" value="AGB48433.1"/>
    <property type="molecule type" value="Genomic_DNA"/>
</dbReference>
<dbReference type="Gene3D" id="3.40.1450.10">
    <property type="entry name" value="BPG-independent phosphoglycerate mutase, domain B"/>
    <property type="match status" value="1"/>
</dbReference>
<dbReference type="PANTHER" id="PTHR31637">
    <property type="entry name" value="2,3-BISPHOSPHOGLYCERATE-INDEPENDENT PHOSPHOGLYCERATE MUTASE"/>
    <property type="match status" value="1"/>
</dbReference>
<dbReference type="NCBIfam" id="TIGR01307">
    <property type="entry name" value="pgm_bpd_ind"/>
    <property type="match status" value="1"/>
</dbReference>
<dbReference type="GeneID" id="14408007"/>
<dbReference type="GO" id="GO:0005737">
    <property type="term" value="C:cytoplasm"/>
    <property type="evidence" value="ECO:0007669"/>
    <property type="project" value="InterPro"/>
</dbReference>
<feature type="binding site" evidence="10 13">
    <location>
        <position position="64"/>
    </location>
    <ligand>
        <name>Mn(2+)</name>
        <dbReference type="ChEBI" id="CHEBI:29035"/>
        <label>2</label>
    </ligand>
</feature>
<evidence type="ECO:0000256" key="8">
    <source>
        <dbReference type="ARBA" id="ARBA00023235"/>
    </source>
</evidence>
<dbReference type="CDD" id="cd16010">
    <property type="entry name" value="iPGM"/>
    <property type="match status" value="1"/>
</dbReference>
<dbReference type="KEGG" id="mhz:Metho_0146"/>
<feature type="binding site" evidence="10 13">
    <location>
        <position position="444"/>
    </location>
    <ligand>
        <name>Mn(2+)</name>
        <dbReference type="ChEBI" id="CHEBI:29035"/>
        <label>2</label>
    </ligand>
</feature>
<feature type="binding site" evidence="10 13">
    <location>
        <position position="463"/>
    </location>
    <ligand>
        <name>Mn(2+)</name>
        <dbReference type="ChEBI" id="CHEBI:29035"/>
        <label>1</label>
    </ligand>
</feature>
<dbReference type="UniPathway" id="UPA00109">
    <property type="reaction ID" value="UER00186"/>
</dbReference>
<organism evidence="16 17">
    <name type="scientific">Methanomethylovorans hollandica (strain DSM 15978 / NBRC 107637 / DMS1)</name>
    <dbReference type="NCBI Taxonomy" id="867904"/>
    <lineage>
        <taxon>Archaea</taxon>
        <taxon>Methanobacteriati</taxon>
        <taxon>Methanobacteriota</taxon>
        <taxon>Stenosarchaea group</taxon>
        <taxon>Methanomicrobia</taxon>
        <taxon>Methanosarcinales</taxon>
        <taxon>Methanosarcinaceae</taxon>
        <taxon>Methanomethylovorans</taxon>
    </lineage>
</organism>
<feature type="binding site" evidence="10 12">
    <location>
        <begin position="263"/>
        <end position="266"/>
    </location>
    <ligand>
        <name>substrate</name>
    </ligand>
</feature>
<keyword evidence="8 10" id="KW-0413">Isomerase</keyword>
<evidence type="ECO:0000256" key="10">
    <source>
        <dbReference type="HAMAP-Rule" id="MF_01038"/>
    </source>
</evidence>
<dbReference type="HOGENOM" id="CLU_026099_2_0_2"/>
<feature type="binding site" evidence="10 12">
    <location>
        <position position="336"/>
    </location>
    <ligand>
        <name>substrate</name>
    </ligand>
</feature>
<dbReference type="SUPFAM" id="SSF64158">
    <property type="entry name" value="2,3-Bisphosphoglycerate-independent phosphoglycerate mutase, substrate-binding domain"/>
    <property type="match status" value="1"/>
</dbReference>
<dbReference type="OrthoDB" id="146005at2157"/>
<dbReference type="InterPro" id="IPR017850">
    <property type="entry name" value="Alkaline_phosphatase_core_sf"/>
</dbReference>
<evidence type="ECO:0000256" key="7">
    <source>
        <dbReference type="ARBA" id="ARBA00023211"/>
    </source>
</evidence>
<evidence type="ECO:0000256" key="6">
    <source>
        <dbReference type="ARBA" id="ARBA00023152"/>
    </source>
</evidence>
<proteinExistence type="inferred from homology"/>
<feature type="binding site" evidence="10 13">
    <location>
        <position position="407"/>
    </location>
    <ligand>
        <name>Mn(2+)</name>
        <dbReference type="ChEBI" id="CHEBI:29035"/>
        <label>1</label>
    </ligand>
</feature>
<dbReference type="InterPro" id="IPR005995">
    <property type="entry name" value="Pgm_bpd_ind"/>
</dbReference>
<dbReference type="GO" id="GO:0006007">
    <property type="term" value="P:glucose catabolic process"/>
    <property type="evidence" value="ECO:0007669"/>
    <property type="project" value="InterPro"/>
</dbReference>
<dbReference type="RefSeq" id="WP_015323602.1">
    <property type="nucleotide sequence ID" value="NC_019977.1"/>
</dbReference>
<dbReference type="Gene3D" id="3.40.720.10">
    <property type="entry name" value="Alkaline Phosphatase, subunit A"/>
    <property type="match status" value="1"/>
</dbReference>
<evidence type="ECO:0000256" key="4">
    <source>
        <dbReference type="ARBA" id="ARBA00012026"/>
    </source>
</evidence>
<feature type="binding site" evidence="10 13">
    <location>
        <position position="403"/>
    </location>
    <ligand>
        <name>Mn(2+)</name>
        <dbReference type="ChEBI" id="CHEBI:29035"/>
        <label>1</label>
    </ligand>
</feature>
<keyword evidence="5 10" id="KW-0479">Metal-binding</keyword>
<evidence type="ECO:0000256" key="9">
    <source>
        <dbReference type="ARBA" id="ARBA00071648"/>
    </source>
</evidence>
<comment type="similarity">
    <text evidence="3 10">Belongs to the BPG-independent phosphoglycerate mutase family.</text>
</comment>
<evidence type="ECO:0000313" key="17">
    <source>
        <dbReference type="Proteomes" id="UP000010866"/>
    </source>
</evidence>
<comment type="pathway">
    <text evidence="2 10">Carbohydrate degradation; glycolysis; pyruvate from D-glyceraldehyde 3-phosphate: step 3/5.</text>
</comment>
<dbReference type="AlphaFoldDB" id="L0KWI2"/>
<evidence type="ECO:0000256" key="5">
    <source>
        <dbReference type="ARBA" id="ARBA00022723"/>
    </source>
</evidence>
<sequence>MSLSKKTLLLMILDGWGYNPDPQGNAVLAARTPVLDSLLEKYPFTFLEASGESVGLPSGQMGNSEVGHLNIGAGRIVYQDLTRINRAIECGDIYNNRALLAAVKNVKEKNSNLHFMGLFSYGGVHSHINHLKGLIGFAADMGLSKVYVHTFLDGRDVPPRQAIYDMEEFQQIYSLKGNAVIATVSGRYYAMDRDKRWDRTKLAYDALVLGKGLKSKDPVSAVREAYERGENDEFVKPTVITGKDGQPLATINDNDSVIFFNFRPDRARQLTYSFVNECFNDFERTIHPHVHYVCMTEYDEKLSVPLVFPPEYIENTLGQVLSCHGLKQLRIAETEKYAHVTFFLNGGIEQRNPGEDRLLVPSPQVATYDLKPEMSAYEVTDALVEQILSGSYDVIIVNYANMDMVGHTGFFDAAVEAVQIVDTCVGKVVNAVMASGGSVIITADHGNAEKMMDMVSDSPHTAHTSNLVPCIYVCDEPGLQLRKGKLSDIAPTMLEILGIPKPLEMTGRSLLNK</sequence>
<dbReference type="HAMAP" id="MF_01038">
    <property type="entry name" value="GpmI"/>
    <property type="match status" value="1"/>
</dbReference>
<evidence type="ECO:0000256" key="11">
    <source>
        <dbReference type="PIRSR" id="PIRSR001492-1"/>
    </source>
</evidence>
<dbReference type="PANTHER" id="PTHR31637:SF0">
    <property type="entry name" value="2,3-BISPHOSPHOGLYCERATE-INDEPENDENT PHOSPHOGLYCERATE MUTASE"/>
    <property type="match status" value="1"/>
</dbReference>